<sequence>MEGKINVAVHSLPDFVGDWKCVETENAVNFLTALGACPDFVQRMKNDNIIRIRGPEEGAYRLERDSEIGPLKITFRLDEEVEYLDANKAKVKSTIRMDSPTKFLEAQARDDVEVEFGCELNGNTLIATAEHSGVKCVMKFQKV</sequence>
<dbReference type="PRINTS" id="PR00178">
    <property type="entry name" value="FATTYACIDBP"/>
</dbReference>
<dbReference type="InterPro" id="IPR012674">
    <property type="entry name" value="Calycin"/>
</dbReference>
<reference evidence="1" key="1">
    <citation type="submission" date="2024-06" db="EMBL/GenBank/DDBJ databases">
        <authorList>
            <person name="Liu X."/>
            <person name="Lenzi L."/>
            <person name="Haldenby T S."/>
            <person name="Uol C."/>
        </authorList>
    </citation>
    <scope>NUCLEOTIDE SEQUENCE</scope>
</reference>
<dbReference type="Proteomes" id="UP001497525">
    <property type="component" value="Unassembled WGS sequence"/>
</dbReference>
<dbReference type="EMBL" id="CAXLJL010000600">
    <property type="protein sequence ID" value="CAL5139422.1"/>
    <property type="molecule type" value="Genomic_DNA"/>
</dbReference>
<comment type="caution">
    <text evidence="1">The sequence shown here is derived from an EMBL/GenBank/DDBJ whole genome shotgun (WGS) entry which is preliminary data.</text>
</comment>
<dbReference type="GO" id="GO:0008289">
    <property type="term" value="F:lipid binding"/>
    <property type="evidence" value="ECO:0007669"/>
    <property type="project" value="UniProtKB-KW"/>
</dbReference>
<dbReference type="AlphaFoldDB" id="A0AAV2TPQ5"/>
<accession>A0AAV2TPQ5</accession>
<evidence type="ECO:0000313" key="2">
    <source>
        <dbReference type="Proteomes" id="UP001497525"/>
    </source>
</evidence>
<organism evidence="1 2">
    <name type="scientific">Calicophoron daubneyi</name>
    <name type="common">Rumen fluke</name>
    <name type="synonym">Paramphistomum daubneyi</name>
    <dbReference type="NCBI Taxonomy" id="300641"/>
    <lineage>
        <taxon>Eukaryota</taxon>
        <taxon>Metazoa</taxon>
        <taxon>Spiralia</taxon>
        <taxon>Lophotrochozoa</taxon>
        <taxon>Platyhelminthes</taxon>
        <taxon>Trematoda</taxon>
        <taxon>Digenea</taxon>
        <taxon>Plagiorchiida</taxon>
        <taxon>Pronocephalata</taxon>
        <taxon>Paramphistomoidea</taxon>
        <taxon>Paramphistomidae</taxon>
        <taxon>Calicophoron</taxon>
    </lineage>
</organism>
<name>A0AAV2TPQ5_CALDB</name>
<dbReference type="SUPFAM" id="SSF50814">
    <property type="entry name" value="Lipocalins"/>
    <property type="match status" value="1"/>
</dbReference>
<dbReference type="Gene3D" id="2.40.128.20">
    <property type="match status" value="1"/>
</dbReference>
<dbReference type="InterPro" id="IPR000463">
    <property type="entry name" value="Fatty_acid-bd"/>
</dbReference>
<proteinExistence type="predicted"/>
<evidence type="ECO:0000313" key="1">
    <source>
        <dbReference type="EMBL" id="CAL5139422.1"/>
    </source>
</evidence>
<gene>
    <name evidence="1" type="ORF">CDAUBV1_LOCUS14441</name>
</gene>
<protein>
    <submittedName>
        <fullName evidence="1">Uncharacterized protein</fullName>
    </submittedName>
</protein>